<feature type="domain" description="TonB-dependent receptor plug" evidence="16">
    <location>
        <begin position="52"/>
        <end position="156"/>
    </location>
</feature>
<feature type="region of interest" description="Disordered" evidence="13">
    <location>
        <begin position="277"/>
        <end position="301"/>
    </location>
</feature>
<organism evidence="17 18">
    <name type="scientific">Telluria aromaticivorans</name>
    <dbReference type="NCBI Taxonomy" id="2725995"/>
    <lineage>
        <taxon>Bacteria</taxon>
        <taxon>Pseudomonadati</taxon>
        <taxon>Pseudomonadota</taxon>
        <taxon>Betaproteobacteria</taxon>
        <taxon>Burkholderiales</taxon>
        <taxon>Oxalobacteraceae</taxon>
        <taxon>Telluria group</taxon>
        <taxon>Telluria</taxon>
    </lineage>
</organism>
<keyword evidence="6" id="KW-0408">Iron</keyword>
<evidence type="ECO:0000256" key="8">
    <source>
        <dbReference type="ARBA" id="ARBA00023077"/>
    </source>
</evidence>
<feature type="chain" id="PRO_5031364368" evidence="14">
    <location>
        <begin position="28"/>
        <end position="746"/>
    </location>
</feature>
<comment type="caution">
    <text evidence="17">The sequence shown here is derived from an EMBL/GenBank/DDBJ whole genome shotgun (WGS) entry which is preliminary data.</text>
</comment>
<keyword evidence="9 11" id="KW-0472">Membrane</keyword>
<keyword evidence="8 12" id="KW-0798">TonB box</keyword>
<keyword evidence="2 11" id="KW-0813">Transport</keyword>
<evidence type="ECO:0000259" key="16">
    <source>
        <dbReference type="Pfam" id="PF07715"/>
    </source>
</evidence>
<dbReference type="InterPro" id="IPR039426">
    <property type="entry name" value="TonB-dep_rcpt-like"/>
</dbReference>
<evidence type="ECO:0000256" key="14">
    <source>
        <dbReference type="SAM" id="SignalP"/>
    </source>
</evidence>
<dbReference type="PROSITE" id="PS52016">
    <property type="entry name" value="TONB_DEPENDENT_REC_3"/>
    <property type="match status" value="1"/>
</dbReference>
<dbReference type="PANTHER" id="PTHR32552:SF81">
    <property type="entry name" value="TONB-DEPENDENT OUTER MEMBRANE RECEPTOR"/>
    <property type="match status" value="1"/>
</dbReference>
<dbReference type="InterPro" id="IPR000531">
    <property type="entry name" value="Beta-barrel_TonB"/>
</dbReference>
<keyword evidence="10 11" id="KW-0998">Cell outer membrane</keyword>
<dbReference type="SUPFAM" id="SSF56935">
    <property type="entry name" value="Porins"/>
    <property type="match status" value="1"/>
</dbReference>
<sequence>MSKKEFRLNPSLLAAAAAGIMSGNAAAQEASIGTTPAEVVVTATRLPTLASRTPVAMSVVSGAQLVMEGSDSPAQLGKRLPNLHLDQAAEGLRITIRGVTNSDSTDKGDPSAAFLLDGVYIPRGPAQTFAFLDVDRIEVLRGPQGTLYGRNTTAGVINVISNAPTARFDASAGAEAGSFNSRKFNATVNVPVSPALALRAAVAGQRHDSYLHNAQGTPYELGLDRGERSARLSALLALGQDAALLVRYDHGRASENNDRFVPDTNFYDGISTGTPNWRAGSTDQRLTNAFRPPNTVPEQGYNEKRARGLGAQLEWKLGAATLTWLGSHRRFDQDMLVNYYYRVAPGFALGVHNLYTGKNQADSHELRVSTDAARALSGQAGLYYFSEESHTTYSFRGLQLLGLPPYYVFPSGPTKADSRAVFGQLTWRMTDRVRATAGARSTHDDKSRIGSTNFQLAAAFNPATDTRLLNAAQIETSKTTWRLGLDADIGASTLAWLSIATGYKAGGFNDGCAAGSTALGIGCPPAIAVPASTLFYQPETLRSIEIGSRTRLWDGRATVNAVAFDYDYTNLQLSGVAVLQGAPRFVTSNAGVASVKGLELDGTVQVLERGSLAWSLTLLDAHYDVYSPDGVRSWAGRKLDRAPSRVATLGYDHRFTLGGGQLTAGMFARASSEYVIAVPSQGLSYRIPSHTSTDLRLGWQPQGAPWSVLARVRNLEDKVRPIAIDSFGMTTPSDPRTVDLRVDYRF</sequence>
<keyword evidence="4" id="KW-0410">Iron transport</keyword>
<dbReference type="EMBL" id="JABAIV010000001">
    <property type="protein sequence ID" value="NNG21657.1"/>
    <property type="molecule type" value="Genomic_DNA"/>
</dbReference>
<dbReference type="Proteomes" id="UP000533905">
    <property type="component" value="Unassembled WGS sequence"/>
</dbReference>
<dbReference type="Pfam" id="PF07715">
    <property type="entry name" value="Plug"/>
    <property type="match status" value="1"/>
</dbReference>
<evidence type="ECO:0000313" key="18">
    <source>
        <dbReference type="Proteomes" id="UP000533905"/>
    </source>
</evidence>
<dbReference type="PANTHER" id="PTHR32552">
    <property type="entry name" value="FERRICHROME IRON RECEPTOR-RELATED"/>
    <property type="match status" value="1"/>
</dbReference>
<evidence type="ECO:0000256" key="7">
    <source>
        <dbReference type="ARBA" id="ARBA00023065"/>
    </source>
</evidence>
<keyword evidence="17" id="KW-0675">Receptor</keyword>
<dbReference type="Pfam" id="PF00593">
    <property type="entry name" value="TonB_dep_Rec_b-barrel"/>
    <property type="match status" value="1"/>
</dbReference>
<dbReference type="RefSeq" id="WP_171080346.1">
    <property type="nucleotide sequence ID" value="NZ_JABAIV010000001.1"/>
</dbReference>
<accession>A0A7Y2NXF0</accession>
<comment type="similarity">
    <text evidence="11 12">Belongs to the TonB-dependent receptor family.</text>
</comment>
<comment type="subcellular location">
    <subcellularLocation>
        <location evidence="1 11">Cell outer membrane</location>
        <topology evidence="1 11">Multi-pass membrane protein</topology>
    </subcellularLocation>
</comment>
<dbReference type="InterPro" id="IPR012910">
    <property type="entry name" value="Plug_dom"/>
</dbReference>
<name>A0A7Y2NXF0_9BURK</name>
<evidence type="ECO:0000256" key="6">
    <source>
        <dbReference type="ARBA" id="ARBA00023004"/>
    </source>
</evidence>
<proteinExistence type="inferred from homology"/>
<dbReference type="AlphaFoldDB" id="A0A7Y2NXF0"/>
<protein>
    <submittedName>
        <fullName evidence="17">TonB-dependent receptor</fullName>
    </submittedName>
</protein>
<keyword evidence="7" id="KW-0406">Ion transport</keyword>
<gene>
    <name evidence="17" type="ORF">HGB41_01375</name>
</gene>
<evidence type="ECO:0000256" key="1">
    <source>
        <dbReference type="ARBA" id="ARBA00004571"/>
    </source>
</evidence>
<feature type="signal peptide" evidence="14">
    <location>
        <begin position="1"/>
        <end position="27"/>
    </location>
</feature>
<evidence type="ECO:0000256" key="3">
    <source>
        <dbReference type="ARBA" id="ARBA00022452"/>
    </source>
</evidence>
<keyword evidence="5 11" id="KW-0812">Transmembrane</keyword>
<dbReference type="InterPro" id="IPR036942">
    <property type="entry name" value="Beta-barrel_TonB_sf"/>
</dbReference>
<evidence type="ECO:0000256" key="2">
    <source>
        <dbReference type="ARBA" id="ARBA00022448"/>
    </source>
</evidence>
<keyword evidence="14" id="KW-0732">Signal</keyword>
<evidence type="ECO:0000256" key="12">
    <source>
        <dbReference type="RuleBase" id="RU003357"/>
    </source>
</evidence>
<evidence type="ECO:0000313" key="17">
    <source>
        <dbReference type="EMBL" id="NNG21657.1"/>
    </source>
</evidence>
<keyword evidence="3 11" id="KW-1134">Transmembrane beta strand</keyword>
<evidence type="ECO:0000256" key="9">
    <source>
        <dbReference type="ARBA" id="ARBA00023136"/>
    </source>
</evidence>
<dbReference type="GO" id="GO:0006826">
    <property type="term" value="P:iron ion transport"/>
    <property type="evidence" value="ECO:0007669"/>
    <property type="project" value="UniProtKB-KW"/>
</dbReference>
<dbReference type="GO" id="GO:0009279">
    <property type="term" value="C:cell outer membrane"/>
    <property type="evidence" value="ECO:0007669"/>
    <property type="project" value="UniProtKB-SubCell"/>
</dbReference>
<reference evidence="17 18" key="1">
    <citation type="submission" date="2020-04" db="EMBL/GenBank/DDBJ databases">
        <title>Massilia sp. nov., a cold adapted bacteria isolated from Arctic soil.</title>
        <authorList>
            <person name="Son J."/>
            <person name="Ka J.-O."/>
        </authorList>
    </citation>
    <scope>NUCLEOTIDE SEQUENCE [LARGE SCALE GENOMIC DNA]</scope>
    <source>
        <strain evidence="17 18">ML15P13</strain>
    </source>
</reference>
<dbReference type="Gene3D" id="2.40.170.20">
    <property type="entry name" value="TonB-dependent receptor, beta-barrel domain"/>
    <property type="match status" value="1"/>
</dbReference>
<keyword evidence="18" id="KW-1185">Reference proteome</keyword>
<evidence type="ECO:0000256" key="13">
    <source>
        <dbReference type="SAM" id="MobiDB-lite"/>
    </source>
</evidence>
<feature type="compositionally biased region" description="Polar residues" evidence="13">
    <location>
        <begin position="277"/>
        <end position="287"/>
    </location>
</feature>
<evidence type="ECO:0000256" key="10">
    <source>
        <dbReference type="ARBA" id="ARBA00023237"/>
    </source>
</evidence>
<evidence type="ECO:0000256" key="4">
    <source>
        <dbReference type="ARBA" id="ARBA00022496"/>
    </source>
</evidence>
<evidence type="ECO:0000256" key="5">
    <source>
        <dbReference type="ARBA" id="ARBA00022692"/>
    </source>
</evidence>
<feature type="domain" description="TonB-dependent receptor-like beta-barrel" evidence="15">
    <location>
        <begin position="263"/>
        <end position="715"/>
    </location>
</feature>
<evidence type="ECO:0000256" key="11">
    <source>
        <dbReference type="PROSITE-ProRule" id="PRU01360"/>
    </source>
</evidence>
<evidence type="ECO:0000259" key="15">
    <source>
        <dbReference type="Pfam" id="PF00593"/>
    </source>
</evidence>